<dbReference type="NCBIfam" id="TIGR00135">
    <property type="entry name" value="gatC"/>
    <property type="match status" value="1"/>
</dbReference>
<dbReference type="InterPro" id="IPR036113">
    <property type="entry name" value="Asp/Glu-ADT_sf_sub_c"/>
</dbReference>
<accession>A0A656D5M0</accession>
<proteinExistence type="inferred from homology"/>
<comment type="subunit">
    <text evidence="1">Heterotrimer of A, B and C subunits.</text>
</comment>
<dbReference type="GO" id="GO:0006450">
    <property type="term" value="P:regulation of translational fidelity"/>
    <property type="evidence" value="ECO:0007669"/>
    <property type="project" value="InterPro"/>
</dbReference>
<dbReference type="EMBL" id="CZVU01000029">
    <property type="protein sequence ID" value="CUT00616.1"/>
    <property type="molecule type" value="Genomic_DNA"/>
</dbReference>
<dbReference type="GO" id="GO:0006412">
    <property type="term" value="P:translation"/>
    <property type="evidence" value="ECO:0007669"/>
    <property type="project" value="UniProtKB-UniRule"/>
</dbReference>
<keyword evidence="1" id="KW-0067">ATP-binding</keyword>
<dbReference type="Pfam" id="PF02686">
    <property type="entry name" value="GatC"/>
    <property type="match status" value="1"/>
</dbReference>
<dbReference type="PANTHER" id="PTHR15004:SF0">
    <property type="entry name" value="GLUTAMYL-TRNA(GLN) AMIDOTRANSFERASE SUBUNIT C, MITOCHONDRIAL"/>
    <property type="match status" value="1"/>
</dbReference>
<comment type="catalytic activity">
    <reaction evidence="1">
        <text>L-glutamyl-tRNA(Gln) + L-glutamine + ATP + H2O = L-glutaminyl-tRNA(Gln) + L-glutamate + ADP + phosphate + H(+)</text>
        <dbReference type="Rhea" id="RHEA:17521"/>
        <dbReference type="Rhea" id="RHEA-COMP:9681"/>
        <dbReference type="Rhea" id="RHEA-COMP:9684"/>
        <dbReference type="ChEBI" id="CHEBI:15377"/>
        <dbReference type="ChEBI" id="CHEBI:15378"/>
        <dbReference type="ChEBI" id="CHEBI:29985"/>
        <dbReference type="ChEBI" id="CHEBI:30616"/>
        <dbReference type="ChEBI" id="CHEBI:43474"/>
        <dbReference type="ChEBI" id="CHEBI:58359"/>
        <dbReference type="ChEBI" id="CHEBI:78520"/>
        <dbReference type="ChEBI" id="CHEBI:78521"/>
        <dbReference type="ChEBI" id="CHEBI:456216"/>
    </reaction>
</comment>
<keyword evidence="3" id="KW-1185">Reference proteome</keyword>
<dbReference type="PANTHER" id="PTHR15004">
    <property type="entry name" value="GLUTAMYL-TRNA(GLN) AMIDOTRANSFERASE SUBUNIT C, MITOCHONDRIAL"/>
    <property type="match status" value="1"/>
</dbReference>
<name>A0A656D5M0_KRYT1</name>
<gene>
    <name evidence="1" type="primary">gatC</name>
    <name evidence="2" type="ORF">JGI24_00800</name>
</gene>
<dbReference type="HAMAP" id="MF_00122">
    <property type="entry name" value="GatC"/>
    <property type="match status" value="1"/>
</dbReference>
<dbReference type="GO" id="GO:0070681">
    <property type="term" value="P:glutaminyl-tRNAGln biosynthesis via transamidation"/>
    <property type="evidence" value="ECO:0007669"/>
    <property type="project" value="TreeGrafter"/>
</dbReference>
<dbReference type="RefSeq" id="WP_072150239.1">
    <property type="nucleotide sequence ID" value="NZ_CZVU01000029.1"/>
</dbReference>
<dbReference type="EC" id="6.3.5.-" evidence="1"/>
<dbReference type="GO" id="GO:0050567">
    <property type="term" value="F:glutaminyl-tRNA synthase (glutamine-hydrolyzing) activity"/>
    <property type="evidence" value="ECO:0007669"/>
    <property type="project" value="UniProtKB-UniRule"/>
</dbReference>
<protein>
    <recommendedName>
        <fullName evidence="1">Aspartyl/glutamyl-tRNA(Asn/Gln) amidotransferase subunit C</fullName>
        <shortName evidence="1">Asp/Glu-ADT subunit C</shortName>
        <ecNumber evidence="1">6.3.5.-</ecNumber>
    </recommendedName>
</protein>
<reference evidence="2 3" key="1">
    <citation type="submission" date="2015-11" db="EMBL/GenBank/DDBJ databases">
        <authorList>
            <person name="Varghese N."/>
        </authorList>
    </citation>
    <scope>NUCLEOTIDE SEQUENCE [LARGE SCALE GENOMIC DNA]</scope>
    <source>
        <strain evidence="2 3">JGI-24</strain>
    </source>
</reference>
<evidence type="ECO:0000313" key="3">
    <source>
        <dbReference type="Proteomes" id="UP000243065"/>
    </source>
</evidence>
<evidence type="ECO:0000313" key="2">
    <source>
        <dbReference type="EMBL" id="CUT00616.1"/>
    </source>
</evidence>
<dbReference type="Proteomes" id="UP000243065">
    <property type="component" value="Unassembled WGS sequence"/>
</dbReference>
<sequence>MPVTIKDVEYIANLARLEFKEEEKEKFTEQFNRILEYMDKLNELDTTNVEPLYHVIDLKNVFREDVVKESYHREEILKNAPSRTDFFFKVPKVIPVEKHSEENSTEDKE</sequence>
<dbReference type="GO" id="GO:0016740">
    <property type="term" value="F:transferase activity"/>
    <property type="evidence" value="ECO:0007669"/>
    <property type="project" value="UniProtKB-KW"/>
</dbReference>
<dbReference type="InterPro" id="IPR003837">
    <property type="entry name" value="GatC"/>
</dbReference>
<comment type="similarity">
    <text evidence="1">Belongs to the GatC family.</text>
</comment>
<dbReference type="SUPFAM" id="SSF141000">
    <property type="entry name" value="Glu-tRNAGln amidotransferase C subunit"/>
    <property type="match status" value="1"/>
</dbReference>
<organism evidence="2 3">
    <name type="scientific">Kryptobacter tengchongensis</name>
    <dbReference type="NCBI Taxonomy" id="1643429"/>
    <lineage>
        <taxon>Bacteria</taxon>
        <taxon>Pseudomonadati</taxon>
        <taxon>Candidatus Kryptoniota</taxon>
        <taxon>Candidatus Kryptobacter</taxon>
    </lineage>
</organism>
<dbReference type="OrthoDB" id="9813938at2"/>
<keyword evidence="1" id="KW-0648">Protein biosynthesis</keyword>
<keyword evidence="2" id="KW-0808">Transferase</keyword>
<keyword evidence="1" id="KW-0436">Ligase</keyword>
<evidence type="ECO:0000256" key="1">
    <source>
        <dbReference type="HAMAP-Rule" id="MF_00122"/>
    </source>
</evidence>
<comment type="catalytic activity">
    <reaction evidence="1">
        <text>L-aspartyl-tRNA(Asn) + L-glutamine + ATP + H2O = L-asparaginyl-tRNA(Asn) + L-glutamate + ADP + phosphate + 2 H(+)</text>
        <dbReference type="Rhea" id="RHEA:14513"/>
        <dbReference type="Rhea" id="RHEA-COMP:9674"/>
        <dbReference type="Rhea" id="RHEA-COMP:9677"/>
        <dbReference type="ChEBI" id="CHEBI:15377"/>
        <dbReference type="ChEBI" id="CHEBI:15378"/>
        <dbReference type="ChEBI" id="CHEBI:29985"/>
        <dbReference type="ChEBI" id="CHEBI:30616"/>
        <dbReference type="ChEBI" id="CHEBI:43474"/>
        <dbReference type="ChEBI" id="CHEBI:58359"/>
        <dbReference type="ChEBI" id="CHEBI:78515"/>
        <dbReference type="ChEBI" id="CHEBI:78516"/>
        <dbReference type="ChEBI" id="CHEBI:456216"/>
    </reaction>
</comment>
<dbReference type="Gene3D" id="1.10.20.60">
    <property type="entry name" value="Glu-tRNAGln amidotransferase C subunit, N-terminal domain"/>
    <property type="match status" value="1"/>
</dbReference>
<dbReference type="AlphaFoldDB" id="A0A656D5M0"/>
<comment type="function">
    <text evidence="1">Allows the formation of correctly charged Asn-tRNA(Asn) or Gln-tRNA(Gln) through the transamidation of misacylated Asp-tRNA(Asn) or Glu-tRNA(Gln) in organisms which lack either or both of asparaginyl-tRNA or glutaminyl-tRNA synthetases. The reaction takes place in the presence of glutamine and ATP through an activated phospho-Asp-tRNA(Asn) or phospho-Glu-tRNA(Gln).</text>
</comment>
<dbReference type="GO" id="GO:0005524">
    <property type="term" value="F:ATP binding"/>
    <property type="evidence" value="ECO:0007669"/>
    <property type="project" value="UniProtKB-KW"/>
</dbReference>
<keyword evidence="1" id="KW-0547">Nucleotide-binding</keyword>